<evidence type="ECO:0000259" key="6">
    <source>
        <dbReference type="Pfam" id="PF22692"/>
    </source>
</evidence>
<dbReference type="Proteomes" id="UP000054735">
    <property type="component" value="Unassembled WGS sequence"/>
</dbReference>
<evidence type="ECO:0000313" key="7">
    <source>
        <dbReference type="EMBL" id="KTC68297.1"/>
    </source>
</evidence>
<keyword evidence="8" id="KW-0966">Cell projection</keyword>
<evidence type="ECO:0000256" key="4">
    <source>
        <dbReference type="RuleBase" id="RU362116"/>
    </source>
</evidence>
<dbReference type="RefSeq" id="WP_058524871.1">
    <property type="nucleotide sequence ID" value="NZ_CAAAHV010000021.1"/>
</dbReference>
<keyword evidence="3 4" id="KW-0975">Bacterial flagellum</keyword>
<dbReference type="InterPro" id="IPR010930">
    <property type="entry name" value="Flg_bb/hook_C_dom"/>
</dbReference>
<dbReference type="PANTHER" id="PTHR30435:SF19">
    <property type="entry name" value="FLAGELLAR BASAL-BODY ROD PROTEIN FLGG"/>
    <property type="match status" value="1"/>
</dbReference>
<dbReference type="InterPro" id="IPR053967">
    <property type="entry name" value="LlgE_F_G-like_D1"/>
</dbReference>
<dbReference type="GO" id="GO:0071978">
    <property type="term" value="P:bacterial-type flagellum-dependent swarming motility"/>
    <property type="evidence" value="ECO:0007669"/>
    <property type="project" value="TreeGrafter"/>
</dbReference>
<evidence type="ECO:0000313" key="10">
    <source>
        <dbReference type="Proteomes" id="UP000255066"/>
    </source>
</evidence>
<dbReference type="SUPFAM" id="SSF117143">
    <property type="entry name" value="Flagellar hook protein flgE"/>
    <property type="match status" value="1"/>
</dbReference>
<accession>A0A378I8E0</accession>
<dbReference type="STRING" id="28083.Lbir_2899"/>
<protein>
    <submittedName>
        <fullName evidence="8">Flagellar basal-body rod protein FlgG</fullName>
    </submittedName>
</protein>
<reference evidence="7 9" key="1">
    <citation type="submission" date="2015-11" db="EMBL/GenBank/DDBJ databases">
        <title>Genomic analysis of 38 Legionella species identifies large and diverse effector repertoires.</title>
        <authorList>
            <person name="Burstein D."/>
            <person name="Amaro F."/>
            <person name="Zusman T."/>
            <person name="Lifshitz Z."/>
            <person name="Cohen O."/>
            <person name="Gilbert J.A."/>
            <person name="Pupko T."/>
            <person name="Shuman H.A."/>
            <person name="Segal G."/>
        </authorList>
    </citation>
    <scope>NUCLEOTIDE SEQUENCE [LARGE SCALE GENOMIC DNA]</scope>
    <source>
        <strain evidence="7 9">CDC#1407-AL-14</strain>
    </source>
</reference>
<evidence type="ECO:0000256" key="1">
    <source>
        <dbReference type="ARBA" id="ARBA00004117"/>
    </source>
</evidence>
<comment type="similarity">
    <text evidence="2 4">Belongs to the flagella basal body rod proteins family.</text>
</comment>
<feature type="domain" description="Flagellar basal-body/hook protein C-terminal" evidence="5">
    <location>
        <begin position="187"/>
        <end position="230"/>
    </location>
</feature>
<evidence type="ECO:0000313" key="8">
    <source>
        <dbReference type="EMBL" id="STX30990.1"/>
    </source>
</evidence>
<dbReference type="EMBL" id="UGNW01000001">
    <property type="protein sequence ID" value="STX30990.1"/>
    <property type="molecule type" value="Genomic_DNA"/>
</dbReference>
<feature type="domain" description="Flagellar hook protein FlgE/F/G-like D1" evidence="6">
    <location>
        <begin position="80"/>
        <end position="143"/>
    </location>
</feature>
<proteinExistence type="inferred from homology"/>
<dbReference type="OrthoDB" id="8578401at2"/>
<dbReference type="PANTHER" id="PTHR30435">
    <property type="entry name" value="FLAGELLAR PROTEIN"/>
    <property type="match status" value="1"/>
</dbReference>
<dbReference type="GO" id="GO:0009425">
    <property type="term" value="C:bacterial-type flagellum basal body"/>
    <property type="evidence" value="ECO:0007669"/>
    <property type="project" value="UniProtKB-SubCell"/>
</dbReference>
<dbReference type="InterPro" id="IPR020013">
    <property type="entry name" value="Flagellar_FlgE/F/G"/>
</dbReference>
<keyword evidence="8" id="KW-0969">Cilium</keyword>
<name>A0A378I8E0_9GAMM</name>
<dbReference type="Pfam" id="PF22692">
    <property type="entry name" value="LlgE_F_G_D1"/>
    <property type="match status" value="1"/>
</dbReference>
<keyword evidence="8" id="KW-0282">Flagellum</keyword>
<evidence type="ECO:0000256" key="2">
    <source>
        <dbReference type="ARBA" id="ARBA00009677"/>
    </source>
</evidence>
<evidence type="ECO:0000256" key="3">
    <source>
        <dbReference type="ARBA" id="ARBA00023143"/>
    </source>
</evidence>
<evidence type="ECO:0000313" key="9">
    <source>
        <dbReference type="Proteomes" id="UP000054735"/>
    </source>
</evidence>
<comment type="subcellular location">
    <subcellularLocation>
        <location evidence="1 4">Bacterial flagellum basal body</location>
    </subcellularLocation>
</comment>
<keyword evidence="9" id="KW-1185">Reference proteome</keyword>
<organism evidence="8 10">
    <name type="scientific">Legionella birminghamensis</name>
    <dbReference type="NCBI Taxonomy" id="28083"/>
    <lineage>
        <taxon>Bacteria</taxon>
        <taxon>Pseudomonadati</taxon>
        <taxon>Pseudomonadota</taxon>
        <taxon>Gammaproteobacteria</taxon>
        <taxon>Legionellales</taxon>
        <taxon>Legionellaceae</taxon>
        <taxon>Legionella</taxon>
    </lineage>
</organism>
<dbReference type="AlphaFoldDB" id="A0A378I8E0"/>
<dbReference type="NCBIfam" id="TIGR03506">
    <property type="entry name" value="FlgEFG_subfam"/>
    <property type="match status" value="1"/>
</dbReference>
<dbReference type="Proteomes" id="UP000255066">
    <property type="component" value="Unassembled WGS sequence"/>
</dbReference>
<dbReference type="Pfam" id="PF06429">
    <property type="entry name" value="Flg_bbr_C"/>
    <property type="match status" value="1"/>
</dbReference>
<gene>
    <name evidence="8" type="primary">flgG_2</name>
    <name evidence="7" type="ORF">Lbir_2899</name>
    <name evidence="8" type="ORF">NCTC12437_00757</name>
</gene>
<dbReference type="EMBL" id="LNXT01000048">
    <property type="protein sequence ID" value="KTC68297.1"/>
    <property type="molecule type" value="Genomic_DNA"/>
</dbReference>
<sequence>MLSAIKTTQIALLQDQYRLQMLSQNVSNLQTTGYKRQIIGSQGLPALDFPDFDTVVQQMASVSDFQQGTVAPSRQRSELAIGGKGFFQIQTTEGIYYTRRGDFHISQDGELVTENGGKLLGRNGPIRIDDKDFSINTRGEVFADKQPIDQIGLVDFTQPESLQYQGEGLYYSKESPQPAPEETTILQFSLEQSNVKSVDEMTEMLKISRHFEAVQRIMKTSNNLLSTAISQLGEGNV</sequence>
<reference evidence="8 10" key="2">
    <citation type="submission" date="2018-06" db="EMBL/GenBank/DDBJ databases">
        <authorList>
            <consortium name="Pathogen Informatics"/>
            <person name="Doyle S."/>
        </authorList>
    </citation>
    <scope>NUCLEOTIDE SEQUENCE [LARGE SCALE GENOMIC DNA]</scope>
    <source>
        <strain evidence="8 10">NCTC12437</strain>
    </source>
</reference>
<dbReference type="InterPro" id="IPR037925">
    <property type="entry name" value="FlgE/F/G-like"/>
</dbReference>
<evidence type="ECO:0000259" key="5">
    <source>
        <dbReference type="Pfam" id="PF06429"/>
    </source>
</evidence>